<organism evidence="1 2">
    <name type="scientific">Caldimonas caldifontis</name>
    <dbReference type="NCBI Taxonomy" id="1452508"/>
    <lineage>
        <taxon>Bacteria</taxon>
        <taxon>Pseudomonadati</taxon>
        <taxon>Pseudomonadota</taxon>
        <taxon>Betaproteobacteria</taxon>
        <taxon>Burkholderiales</taxon>
        <taxon>Sphaerotilaceae</taxon>
        <taxon>Caldimonas</taxon>
    </lineage>
</organism>
<name>A0A2S5SY86_9BURK</name>
<sequence length="109" mass="12231">MSDSERLAIAAHLHVLMRRKLGRVTDTEWLAANWDYAQEILRVCRAEPDEELRAWADKLERAVQPLRPKPVPSAKAWADSVSPSGELAASAAASLRAAELQQRYIGRLR</sequence>
<accession>A0A2S5SY86</accession>
<dbReference type="OrthoDB" id="9181414at2"/>
<dbReference type="Proteomes" id="UP000238605">
    <property type="component" value="Unassembled WGS sequence"/>
</dbReference>
<dbReference type="EMBL" id="PSNX01000003">
    <property type="protein sequence ID" value="PPE67588.1"/>
    <property type="molecule type" value="Genomic_DNA"/>
</dbReference>
<dbReference type="AlphaFoldDB" id="A0A2S5SY86"/>
<reference evidence="1 2" key="1">
    <citation type="submission" date="2018-02" db="EMBL/GenBank/DDBJ databases">
        <title>Reclassifiation of [Polyangium] brachysporum DSM 7029 as Guopingzhaonella breviflexa gen. nov., sp. nov., a member of the family Comamonadaceae.</title>
        <authorList>
            <person name="Tang B."/>
        </authorList>
    </citation>
    <scope>NUCLEOTIDE SEQUENCE [LARGE SCALE GENOMIC DNA]</scope>
    <source>
        <strain evidence="1 2">BCRC 80649</strain>
    </source>
</reference>
<protein>
    <submittedName>
        <fullName evidence="1">Uncharacterized protein</fullName>
    </submittedName>
</protein>
<comment type="caution">
    <text evidence="1">The sequence shown here is derived from an EMBL/GenBank/DDBJ whole genome shotgun (WGS) entry which is preliminary data.</text>
</comment>
<evidence type="ECO:0000313" key="2">
    <source>
        <dbReference type="Proteomes" id="UP000238605"/>
    </source>
</evidence>
<gene>
    <name evidence="1" type="ORF">C1704_04615</name>
</gene>
<keyword evidence="2" id="KW-1185">Reference proteome</keyword>
<proteinExistence type="predicted"/>
<evidence type="ECO:0000313" key="1">
    <source>
        <dbReference type="EMBL" id="PPE67588.1"/>
    </source>
</evidence>